<dbReference type="SUPFAM" id="SSF52161">
    <property type="entry name" value="Ribosomal protein L13"/>
    <property type="match status" value="1"/>
</dbReference>
<name>A0A0S7Y2J5_UNCSA</name>
<evidence type="ECO:0000256" key="1">
    <source>
        <dbReference type="ARBA" id="ARBA00006227"/>
    </source>
</evidence>
<comment type="subunit">
    <text evidence="5">Part of the 50S ribosomal subunit.</text>
</comment>
<dbReference type="FunFam" id="3.90.1180.10:FF:000001">
    <property type="entry name" value="50S ribosomal protein L13"/>
    <property type="match status" value="1"/>
</dbReference>
<comment type="function">
    <text evidence="5">This protein is one of the early assembly proteins of the 50S ribosomal subunit, although it is not seen to bind rRNA by itself. It is important during the early stages of 50S assembly.</text>
</comment>
<proteinExistence type="inferred from homology"/>
<dbReference type="PATRIC" id="fig|1703775.3.peg.2263"/>
<gene>
    <name evidence="5" type="primary">rplM</name>
    <name evidence="6" type="ORF">AMJ44_05990</name>
</gene>
<dbReference type="Pfam" id="PF00572">
    <property type="entry name" value="Ribosomal_L13"/>
    <property type="match status" value="1"/>
</dbReference>
<organism evidence="6 7">
    <name type="scientific">candidate division WOR-1 bacterium DG_54_3</name>
    <dbReference type="NCBI Taxonomy" id="1703775"/>
    <lineage>
        <taxon>Bacteria</taxon>
        <taxon>Bacillati</taxon>
        <taxon>Saganbacteria</taxon>
    </lineage>
</organism>
<dbReference type="PIRSF" id="PIRSF002181">
    <property type="entry name" value="Ribosomal_L13"/>
    <property type="match status" value="1"/>
</dbReference>
<evidence type="ECO:0000256" key="2">
    <source>
        <dbReference type="ARBA" id="ARBA00022980"/>
    </source>
</evidence>
<evidence type="ECO:0000256" key="4">
    <source>
        <dbReference type="ARBA" id="ARBA00035201"/>
    </source>
</evidence>
<dbReference type="EMBL" id="LIZX01000047">
    <property type="protein sequence ID" value="KPJ68619.1"/>
    <property type="molecule type" value="Genomic_DNA"/>
</dbReference>
<dbReference type="NCBIfam" id="TIGR01066">
    <property type="entry name" value="rplM_bact"/>
    <property type="match status" value="1"/>
</dbReference>
<protein>
    <recommendedName>
        <fullName evidence="4 5">Large ribosomal subunit protein uL13</fullName>
    </recommendedName>
</protein>
<dbReference type="Gene3D" id="3.90.1180.10">
    <property type="entry name" value="Ribosomal protein L13"/>
    <property type="match status" value="1"/>
</dbReference>
<comment type="caution">
    <text evidence="6">The sequence shown here is derived from an EMBL/GenBank/DDBJ whole genome shotgun (WGS) entry which is preliminary data.</text>
</comment>
<dbReference type="GO" id="GO:0003735">
    <property type="term" value="F:structural constituent of ribosome"/>
    <property type="evidence" value="ECO:0007669"/>
    <property type="project" value="InterPro"/>
</dbReference>
<dbReference type="Proteomes" id="UP000051861">
    <property type="component" value="Unassembled WGS sequence"/>
</dbReference>
<keyword evidence="3 5" id="KW-0687">Ribonucleoprotein</keyword>
<dbReference type="GO" id="GO:0006412">
    <property type="term" value="P:translation"/>
    <property type="evidence" value="ECO:0007669"/>
    <property type="project" value="UniProtKB-UniRule"/>
</dbReference>
<dbReference type="PANTHER" id="PTHR11545:SF2">
    <property type="entry name" value="LARGE RIBOSOMAL SUBUNIT PROTEIN UL13M"/>
    <property type="match status" value="1"/>
</dbReference>
<comment type="similarity">
    <text evidence="1 5">Belongs to the universal ribosomal protein uL13 family.</text>
</comment>
<dbReference type="AlphaFoldDB" id="A0A0S7Y2J5"/>
<evidence type="ECO:0000256" key="5">
    <source>
        <dbReference type="HAMAP-Rule" id="MF_01366"/>
    </source>
</evidence>
<dbReference type="GO" id="GO:0022625">
    <property type="term" value="C:cytosolic large ribosomal subunit"/>
    <property type="evidence" value="ECO:0007669"/>
    <property type="project" value="TreeGrafter"/>
</dbReference>
<dbReference type="PANTHER" id="PTHR11545">
    <property type="entry name" value="RIBOSOMAL PROTEIN L13"/>
    <property type="match status" value="1"/>
</dbReference>
<accession>A0A0S7Y2J5</accession>
<dbReference type="InterPro" id="IPR005823">
    <property type="entry name" value="Ribosomal_uL13_bac-type"/>
</dbReference>
<dbReference type="GO" id="GO:0003729">
    <property type="term" value="F:mRNA binding"/>
    <property type="evidence" value="ECO:0007669"/>
    <property type="project" value="UniProtKB-ARBA"/>
</dbReference>
<dbReference type="HAMAP" id="MF_01366">
    <property type="entry name" value="Ribosomal_uL13"/>
    <property type="match status" value="1"/>
</dbReference>
<evidence type="ECO:0000256" key="3">
    <source>
        <dbReference type="ARBA" id="ARBA00023274"/>
    </source>
</evidence>
<dbReference type="InterPro" id="IPR005822">
    <property type="entry name" value="Ribosomal_uL13"/>
</dbReference>
<dbReference type="GO" id="GO:0017148">
    <property type="term" value="P:negative regulation of translation"/>
    <property type="evidence" value="ECO:0007669"/>
    <property type="project" value="TreeGrafter"/>
</dbReference>
<keyword evidence="2 5" id="KW-0689">Ribosomal protein</keyword>
<dbReference type="CDD" id="cd00392">
    <property type="entry name" value="Ribosomal_L13"/>
    <property type="match status" value="1"/>
</dbReference>
<evidence type="ECO:0000313" key="6">
    <source>
        <dbReference type="EMBL" id="KPJ68619.1"/>
    </source>
</evidence>
<reference evidence="6 7" key="1">
    <citation type="journal article" date="2015" name="Microbiome">
        <title>Genomic resolution of linkages in carbon, nitrogen, and sulfur cycling among widespread estuary sediment bacteria.</title>
        <authorList>
            <person name="Baker B.J."/>
            <person name="Lazar C.S."/>
            <person name="Teske A.P."/>
            <person name="Dick G.J."/>
        </authorList>
    </citation>
    <scope>NUCLEOTIDE SEQUENCE [LARGE SCALE GENOMIC DNA]</scope>
    <source>
        <strain evidence="6">DG_54_3</strain>
    </source>
</reference>
<sequence length="146" mass="16588">MKTYTPKPGELKKKWYLVDAKDKVLGRLASEVAKILRGKNKPQFTPHLDLGDFVVVINADKVVLTGKKEKTKTYYHHTGYPGGLKAVSFSKFIREKPEELFTHAVKGMLPHNRLGTKILSKLFVYRGEEHPHQAQKPEPLIIGKEV</sequence>
<dbReference type="InterPro" id="IPR036899">
    <property type="entry name" value="Ribosomal_uL13_sf"/>
</dbReference>
<evidence type="ECO:0000313" key="7">
    <source>
        <dbReference type="Proteomes" id="UP000051861"/>
    </source>
</evidence>